<evidence type="ECO:0000256" key="2">
    <source>
        <dbReference type="SAM" id="Phobius"/>
    </source>
</evidence>
<accession>A0A1G2RTC4</accession>
<comment type="similarity">
    <text evidence="1">Belongs to the band 7/mec-2 family.</text>
</comment>
<dbReference type="GO" id="GO:0005886">
    <property type="term" value="C:plasma membrane"/>
    <property type="evidence" value="ECO:0007669"/>
    <property type="project" value="InterPro"/>
</dbReference>
<protein>
    <recommendedName>
        <fullName evidence="3">Band 7 domain-containing protein</fullName>
    </recommendedName>
</protein>
<dbReference type="PANTHER" id="PTHR10264">
    <property type="entry name" value="BAND 7 PROTEIN-RELATED"/>
    <property type="match status" value="1"/>
</dbReference>
<dbReference type="SMART" id="SM00244">
    <property type="entry name" value="PHB"/>
    <property type="match status" value="1"/>
</dbReference>
<keyword evidence="2" id="KW-1133">Transmembrane helix</keyword>
<dbReference type="InterPro" id="IPR001107">
    <property type="entry name" value="Band_7"/>
</dbReference>
<evidence type="ECO:0000256" key="1">
    <source>
        <dbReference type="ARBA" id="ARBA00008164"/>
    </source>
</evidence>
<feature type="transmembrane region" description="Helical" evidence="2">
    <location>
        <begin position="6"/>
        <end position="27"/>
    </location>
</feature>
<gene>
    <name evidence="4" type="ORF">A3H01_00170</name>
</gene>
<dbReference type="EMBL" id="MHUM01000037">
    <property type="protein sequence ID" value="OHA76085.1"/>
    <property type="molecule type" value="Genomic_DNA"/>
</dbReference>
<dbReference type="Proteomes" id="UP000177853">
    <property type="component" value="Unassembled WGS sequence"/>
</dbReference>
<dbReference type="CDD" id="cd08826">
    <property type="entry name" value="SPFH_eoslipins_u1"/>
    <property type="match status" value="1"/>
</dbReference>
<dbReference type="Gene3D" id="6.10.250.2090">
    <property type="match status" value="1"/>
</dbReference>
<reference evidence="4 5" key="1">
    <citation type="journal article" date="2016" name="Nat. Commun.">
        <title>Thousands of microbial genomes shed light on interconnected biogeochemical processes in an aquifer system.</title>
        <authorList>
            <person name="Anantharaman K."/>
            <person name="Brown C.T."/>
            <person name="Hug L.A."/>
            <person name="Sharon I."/>
            <person name="Castelle C.J."/>
            <person name="Probst A.J."/>
            <person name="Thomas B.C."/>
            <person name="Singh A."/>
            <person name="Wilkins M.J."/>
            <person name="Karaoz U."/>
            <person name="Brodie E.L."/>
            <person name="Williams K.H."/>
            <person name="Hubbard S.S."/>
            <person name="Banfield J.F."/>
        </authorList>
    </citation>
    <scope>NUCLEOTIDE SEQUENCE [LARGE SCALE GENOMIC DNA]</scope>
</reference>
<dbReference type="InterPro" id="IPR036013">
    <property type="entry name" value="Band_7/SPFH_dom_sf"/>
</dbReference>
<dbReference type="GO" id="GO:0098552">
    <property type="term" value="C:side of membrane"/>
    <property type="evidence" value="ECO:0007669"/>
    <property type="project" value="UniProtKB-ARBA"/>
</dbReference>
<dbReference type="FunFam" id="3.30.479.30:FF:000004">
    <property type="entry name" value="Putative membrane protease family, stomatin"/>
    <property type="match status" value="1"/>
</dbReference>
<sequence length="262" mass="29225">MTLFSLLPLSWILGVIIFLIVTGLRVIDQYERGVILTLGKFTGTRKPGLTWIFAFLAIQRMIKVDLRIATVDIPQQEVITKDNVTVGINAVVYFRVDIAEKAVLEIQDFRRAVALYAQATLRDVIGGVELDVLLSERDKIAEEIKKIVDVATDPWGIDVSTIKIQDIELPADMKRVMAKQAEAERERRAVIIRAEGEYVASEKLSQAAKVLSSVPGGISVRTLQTIEKINPDPSKTVIFALPIEFMEGIKSLADFFNSKNKK</sequence>
<comment type="caution">
    <text evidence="4">The sequence shown here is derived from an EMBL/GenBank/DDBJ whole genome shotgun (WGS) entry which is preliminary data.</text>
</comment>
<keyword evidence="2" id="KW-0812">Transmembrane</keyword>
<evidence type="ECO:0000313" key="4">
    <source>
        <dbReference type="EMBL" id="OHA76085.1"/>
    </source>
</evidence>
<dbReference type="AlphaFoldDB" id="A0A1G2RTC4"/>
<dbReference type="SUPFAM" id="SSF117892">
    <property type="entry name" value="Band 7/SPFH domain"/>
    <property type="match status" value="1"/>
</dbReference>
<organism evidence="4 5">
    <name type="scientific">Candidatus Wildermuthbacteria bacterium RIFCSPLOWO2_12_FULL_40_9</name>
    <dbReference type="NCBI Taxonomy" id="1802467"/>
    <lineage>
        <taxon>Bacteria</taxon>
        <taxon>Candidatus Wildermuthiibacteriota</taxon>
    </lineage>
</organism>
<feature type="domain" description="Band 7" evidence="3">
    <location>
        <begin position="22"/>
        <end position="181"/>
    </location>
</feature>
<dbReference type="InterPro" id="IPR043202">
    <property type="entry name" value="Band-7_stomatin-like"/>
</dbReference>
<dbReference type="PRINTS" id="PR00721">
    <property type="entry name" value="STOMATIN"/>
</dbReference>
<dbReference type="InterPro" id="IPR001972">
    <property type="entry name" value="Stomatin_HflK_fam"/>
</dbReference>
<evidence type="ECO:0000259" key="3">
    <source>
        <dbReference type="SMART" id="SM00244"/>
    </source>
</evidence>
<dbReference type="PANTHER" id="PTHR10264:SF19">
    <property type="entry name" value="AT06885P-RELATED"/>
    <property type="match status" value="1"/>
</dbReference>
<name>A0A1G2RTC4_9BACT</name>
<dbReference type="Pfam" id="PF01145">
    <property type="entry name" value="Band_7"/>
    <property type="match status" value="1"/>
</dbReference>
<dbReference type="Gene3D" id="3.30.479.30">
    <property type="entry name" value="Band 7 domain"/>
    <property type="match status" value="1"/>
</dbReference>
<proteinExistence type="inferred from homology"/>
<evidence type="ECO:0000313" key="5">
    <source>
        <dbReference type="Proteomes" id="UP000177853"/>
    </source>
</evidence>
<keyword evidence="2" id="KW-0472">Membrane</keyword>